<dbReference type="Proteomes" id="UP000515145">
    <property type="component" value="Chromosome 22"/>
</dbReference>
<feature type="compositionally biased region" description="Basic and acidic residues" evidence="9">
    <location>
        <begin position="1427"/>
        <end position="1446"/>
    </location>
</feature>
<evidence type="ECO:0000256" key="2">
    <source>
        <dbReference type="ARBA" id="ARBA00022443"/>
    </source>
</evidence>
<comment type="subcellular location">
    <subcellularLocation>
        <location evidence="1">Endoplasmic reticulum membrane</location>
        <topology evidence="1">Single-pass membrane protein</topology>
    </subcellularLocation>
</comment>
<feature type="compositionally biased region" description="Basic and acidic residues" evidence="9">
    <location>
        <begin position="1102"/>
        <end position="1121"/>
    </location>
</feature>
<proteinExistence type="predicted"/>
<dbReference type="Pfam" id="PF07653">
    <property type="entry name" value="SH3_2"/>
    <property type="match status" value="1"/>
</dbReference>
<feature type="compositionally biased region" description="Polar residues" evidence="9">
    <location>
        <begin position="1207"/>
        <end position="1216"/>
    </location>
</feature>
<evidence type="ECO:0000256" key="3">
    <source>
        <dbReference type="ARBA" id="ARBA00022729"/>
    </source>
</evidence>
<protein>
    <submittedName>
        <fullName evidence="12">CTAGE family member 5 isoform X1</fullName>
    </submittedName>
</protein>
<feature type="compositionally biased region" description="Basic and acidic residues" evidence="9">
    <location>
        <begin position="433"/>
        <end position="451"/>
    </location>
</feature>
<feature type="compositionally biased region" description="Basic and acidic residues" evidence="9">
    <location>
        <begin position="2152"/>
        <end position="2171"/>
    </location>
</feature>
<feature type="compositionally biased region" description="Basic and acidic residues" evidence="9">
    <location>
        <begin position="652"/>
        <end position="665"/>
    </location>
</feature>
<feature type="compositionally biased region" description="Pro residues" evidence="9">
    <location>
        <begin position="2196"/>
        <end position="2209"/>
    </location>
</feature>
<feature type="coiled-coil region" evidence="8">
    <location>
        <begin position="1814"/>
        <end position="1961"/>
    </location>
</feature>
<feature type="compositionally biased region" description="Low complexity" evidence="9">
    <location>
        <begin position="453"/>
        <end position="465"/>
    </location>
</feature>
<dbReference type="GO" id="GO:0005789">
    <property type="term" value="C:endoplasmic reticulum membrane"/>
    <property type="evidence" value="ECO:0007669"/>
    <property type="project" value="UniProtKB-SubCell"/>
</dbReference>
<feature type="compositionally biased region" description="Pro residues" evidence="9">
    <location>
        <begin position="2066"/>
        <end position="2076"/>
    </location>
</feature>
<feature type="compositionally biased region" description="Low complexity" evidence="9">
    <location>
        <begin position="205"/>
        <end position="223"/>
    </location>
</feature>
<dbReference type="PROSITE" id="PS50002">
    <property type="entry name" value="SH3"/>
    <property type="match status" value="1"/>
</dbReference>
<feature type="region of interest" description="Disordered" evidence="9">
    <location>
        <begin position="780"/>
        <end position="975"/>
    </location>
</feature>
<feature type="region of interest" description="Disordered" evidence="9">
    <location>
        <begin position="348"/>
        <end position="671"/>
    </location>
</feature>
<feature type="compositionally biased region" description="Basic and acidic residues" evidence="9">
    <location>
        <begin position="295"/>
        <end position="315"/>
    </location>
</feature>
<sequence length="2296" mass="256852">MALLQDYRFLWSIGAAFVILPHLSLGLLSDYKICGDSECESLMSRVQAIRDHHGKDCRFLSFKRGDTIFVYHKLTGKREDLWGGSIDKQFGYFPKDAVREEQVYATKEKVVETQKSDFFCMDEFGYPIDSTHLDTNDEDNDQEIQIKESENIQITPHIDDKIGESPPTSEEFTESPVSVLNAEEDQSKHAAESHEEAHETLDEQGGSPSSSWLGSSVSGWLGLAEEEQPGSSAEEEKEDGKIESDTSLASSVTGWLGFGEQGKSDEAKESVETEEKTANSLTSTMTEWFGFGGEKNADSAKKELDEEKEEPAEKFRSRRMSLDLEGSQLYEEEKKEVGTLGWLGNGLSSTLGFGLANQDESGHETAREGEAEEEKEQPVSSSWLDLGIRDILGFKKDNGEVDERREEEKERISQQPTASQSVDTSQSQPLPTDDEKTGESSESQQEKRPEDQSVTSSTGAVSSDSDSTDLRRSSVLDVDGSMVDHKPIHTTSVDESHAVGEMSSMSDNVFQFGDKEDNSEKNKKEENTSAETEGEDFDSEISESTGNVDGNSEPGEKEIKTESVTDQDFITPLGDRIKQHVGKAEKDEEDQLQMKKTESVQEEGGELTNQESFQTPHREVLPPQTEESAEKSEASDNKEDSSTQSQLLLSSAEERKELIPAKDDSSTLQRAEGNNDTLAIIGSAQEFGSSYSTGVSTDSVYGSGSEEGSPTPPDQVLVSPQRDHRVPLSDSDEYKLKEIVQENTESLEQVHTEIPGSDEDDIDEDVWSESDLNETMKMKEEKKQRLQNGINKEERHKQLKEEMKKIEDTKEGGMDKKEEEHNMEPQELKEGEEQEEANKEEIKPEKIEEEKELNKERIQPGVKEEEQNKVEEVKEEEGTHQEDEMIKEGWQKGAKEVQKDTNELKENAEEEETQDLKDEKENEVDNSNEREKQEIVEEMTAEEVVVKEGEDMEEVKEEKQLGEVEELNEEEKLQETELVEEARMEEFNEYKEVKEKEDQKLEPESNKDEEEIKDVAEEEKDKETKQDYVEEKHQEKHVEDHICLTKSCPKAGGEQPVFESDGASSADEGMIDTGNEGAERTDKTILSLTNSHSETENIPEDTQTHSDQMTHTEEHVVRGESDSNIIDASSREGGLELSAPPETSDQPTSRAVISDDTTAESETTGAFGLFKNAFGFFSPKPPPTTEESRESVESFNVNPGENKETSPEQTPASTTDPEMVNAKSLEQLQPQPSSVTEVNLQTAPPDAEATLQKRIFSKHYKNLLAHMTADETIILLELFGQHKLQFLDYMLDSSEAGNEGPDGDQSILSDIERLVHHHKETLVAPSISLGDTPQEGKEKSQKLIALQKLETLMERVREVLNTGTSEVNNHQAEASCTSVSCHSKNKEVNTGEESKTTQDSSVAKDGYIYRDEWMQVKNENGQLGHDITQERKSVKETIEEKEKGSKEGSLPHVQPGSAEKLEGGIKQMLDFVHLMSEASTNHMHTVRDLLIGLTVQVVSSLPDDIRPGPDLYGVPWEPVIFSSLVGLVTLLLFSCRCYSSIKSRLYRSKERWMAEQVAQLLDEKCKVLETLSQCQQEYNDLENSLRDSGVLAQTQKEEHLEVKDTQMGHAKRELERDLEQLKDQLDQQRKHRIEQERRIAALENSMKTIEEETRDLQSQEEQAQTTLKVYNMNSDRLQRNLETAGEESTVLQESNAQLKQQVEGWAERVSELEAEMRRFEVAHSGMLQDVANKDERIMSLTDRLLSMKAWDSDLEEEEGEEKERTNGTSGQGEKNGRGDTQGHVQKVQKLIYAAKLNADLKSVDEDKDRVFAKLNDEVKAKEDLKMSIKELENEKLSLQSDTEHYSEQVQRLQQKLQIMTEMYQENELKLHRLLTVEEKERLQKEEKLNKADKNIAMAMEELNNYRQRAEEMEDELEKTKQSYQTQISAHEKKAHNNWLAARAAERDLADIRRENALFRQKLTDTQFKLDALDKDPYALESLARPLPFRAERSPYGPSPLGRPASETRPFLSPPTLMDGPPARLSPRVPRGPGEPSSGQGETERSGGPHSDSGSISPTWERDRRGPPPGPHGPLGPPGYMFPEPGGPMYRRPPPPPGAMGLLSPPGPLPSSSLPPGPLPPGPLHPRGPPMGPPHPTDVADGSYRENSLGPGEQEHRESGPGDRRTPPEADPRMGGPPPPGPPLGPMDGPFPRRAPYGPPPPLDFYPPRGPGGAPVMPMWAPRPPGMMFPHRFPPGGPPLPPAPHPRMPSYGAHMRPPPPEGLPPSSVGPPPRQQSLPSPPHSQSPEENTSLPEDAI</sequence>
<feature type="region of interest" description="Disordered" evidence="9">
    <location>
        <begin position="1752"/>
        <end position="1782"/>
    </location>
</feature>
<dbReference type="SMART" id="SM00326">
    <property type="entry name" value="SH3"/>
    <property type="match status" value="1"/>
</dbReference>
<feature type="region of interest" description="Disordered" evidence="9">
    <location>
        <begin position="989"/>
        <end position="1164"/>
    </location>
</feature>
<keyword evidence="2 7" id="KW-0728">SH3 domain</keyword>
<evidence type="ECO:0000256" key="9">
    <source>
        <dbReference type="SAM" id="MobiDB-lite"/>
    </source>
</evidence>
<dbReference type="InParanoid" id="A0A6P7H7R0"/>
<dbReference type="SUPFAM" id="SSF50044">
    <property type="entry name" value="SH3-domain"/>
    <property type="match status" value="1"/>
</dbReference>
<feature type="compositionally biased region" description="Basic and acidic residues" evidence="9">
    <location>
        <begin position="554"/>
        <end position="563"/>
    </location>
</feature>
<keyword evidence="4" id="KW-0256">Endoplasmic reticulum</keyword>
<keyword evidence="6" id="KW-0325">Glycoprotein</keyword>
<name>A0A6P7H7R0_9TELE</name>
<evidence type="ECO:0000313" key="11">
    <source>
        <dbReference type="Proteomes" id="UP000515145"/>
    </source>
</evidence>
<feature type="compositionally biased region" description="Acidic residues" evidence="9">
    <location>
        <begin position="756"/>
        <end position="765"/>
    </location>
</feature>
<feature type="compositionally biased region" description="Basic and acidic residues" evidence="9">
    <location>
        <begin position="513"/>
        <end position="527"/>
    </location>
</feature>
<feature type="compositionally biased region" description="Basic and acidic residues" evidence="9">
    <location>
        <begin position="482"/>
        <end position="498"/>
    </location>
</feature>
<feature type="compositionally biased region" description="Basic and acidic residues" evidence="9">
    <location>
        <begin position="1384"/>
        <end position="1396"/>
    </location>
</feature>
<feature type="compositionally biased region" description="Acidic residues" evidence="9">
    <location>
        <begin position="532"/>
        <end position="541"/>
    </location>
</feature>
<feature type="compositionally biased region" description="Basic and acidic residues" evidence="9">
    <location>
        <begin position="360"/>
        <end position="369"/>
    </location>
</feature>
<dbReference type="InterPro" id="IPR051500">
    <property type="entry name" value="cTAGE_MIA/OTOR"/>
</dbReference>
<feature type="compositionally biased region" description="Pro residues" evidence="9">
    <location>
        <begin position="2255"/>
        <end position="2282"/>
    </location>
</feature>
<accession>A0A6P7H7R0</accession>
<evidence type="ECO:0000259" key="10">
    <source>
        <dbReference type="PROSITE" id="PS50002"/>
    </source>
</evidence>
<feature type="compositionally biased region" description="Polar residues" evidence="9">
    <location>
        <begin position="686"/>
        <end position="708"/>
    </location>
</feature>
<evidence type="ECO:0000256" key="5">
    <source>
        <dbReference type="ARBA" id="ARBA00023054"/>
    </source>
</evidence>
<feature type="compositionally biased region" description="Pro residues" evidence="9">
    <location>
        <begin position="2174"/>
        <end position="2184"/>
    </location>
</feature>
<evidence type="ECO:0000256" key="1">
    <source>
        <dbReference type="ARBA" id="ARBA00004389"/>
    </source>
</evidence>
<feature type="region of interest" description="Disordered" evidence="9">
    <location>
        <begin position="147"/>
        <end position="320"/>
    </location>
</feature>
<organism evidence="11 12">
    <name type="scientific">Parambassis ranga</name>
    <name type="common">Indian glassy fish</name>
    <dbReference type="NCBI Taxonomy" id="210632"/>
    <lineage>
        <taxon>Eukaryota</taxon>
        <taxon>Metazoa</taxon>
        <taxon>Chordata</taxon>
        <taxon>Craniata</taxon>
        <taxon>Vertebrata</taxon>
        <taxon>Euteleostomi</taxon>
        <taxon>Actinopterygii</taxon>
        <taxon>Neopterygii</taxon>
        <taxon>Teleostei</taxon>
        <taxon>Neoteleostei</taxon>
        <taxon>Acanthomorphata</taxon>
        <taxon>Ovalentaria</taxon>
        <taxon>Ambassidae</taxon>
        <taxon>Parambassis</taxon>
    </lineage>
</organism>
<feature type="region of interest" description="Disordered" evidence="9">
    <location>
        <begin position="1381"/>
        <end position="1403"/>
    </location>
</feature>
<dbReference type="PANTHER" id="PTHR23158">
    <property type="entry name" value="MELANOMA INHIBITORY ACTIVITY-RELATED"/>
    <property type="match status" value="1"/>
</dbReference>
<feature type="compositionally biased region" description="Pro residues" evidence="9">
    <location>
        <begin position="2220"/>
        <end position="2246"/>
    </location>
</feature>
<feature type="compositionally biased region" description="Acidic residues" evidence="9">
    <location>
        <begin position="224"/>
        <end position="237"/>
    </location>
</feature>
<reference evidence="11" key="1">
    <citation type="submission" date="2024-06" db="UniProtKB">
        <authorList>
            <consortium name="RefSeq"/>
        </authorList>
    </citation>
    <scope>NUCLEOTIDE SEQUENCE [LARGE SCALE GENOMIC DNA]</scope>
</reference>
<feature type="region of interest" description="Disordered" evidence="9">
    <location>
        <begin position="1178"/>
        <end position="1217"/>
    </location>
</feature>
<dbReference type="InterPro" id="IPR036028">
    <property type="entry name" value="SH3-like_dom_sf"/>
</dbReference>
<feature type="region of interest" description="Disordered" evidence="9">
    <location>
        <begin position="1989"/>
        <end position="2296"/>
    </location>
</feature>
<feature type="compositionally biased region" description="Low complexity" evidence="9">
    <location>
        <begin position="2185"/>
        <end position="2195"/>
    </location>
</feature>
<feature type="compositionally biased region" description="Basic and acidic residues" evidence="9">
    <location>
        <begin position="575"/>
        <end position="599"/>
    </location>
</feature>
<feature type="compositionally biased region" description="Basic and acidic residues" evidence="9">
    <location>
        <begin position="392"/>
        <end position="412"/>
    </location>
</feature>
<dbReference type="CTD" id="4253"/>
<evidence type="ECO:0000256" key="8">
    <source>
        <dbReference type="SAM" id="Coils"/>
    </source>
</evidence>
<dbReference type="GeneID" id="114427391"/>
<dbReference type="GO" id="GO:0006888">
    <property type="term" value="P:endoplasmic reticulum to Golgi vesicle-mediated transport"/>
    <property type="evidence" value="ECO:0007669"/>
    <property type="project" value="TreeGrafter"/>
</dbReference>
<feature type="compositionally biased region" description="Polar residues" evidence="9">
    <location>
        <begin position="1141"/>
        <end position="1151"/>
    </location>
</feature>
<dbReference type="GO" id="GO:0035459">
    <property type="term" value="P:vesicle cargo loading"/>
    <property type="evidence" value="ECO:0007669"/>
    <property type="project" value="TreeGrafter"/>
</dbReference>
<feature type="compositionally biased region" description="Low complexity" evidence="9">
    <location>
        <begin position="164"/>
        <end position="179"/>
    </location>
</feature>
<dbReference type="GO" id="GO:0009306">
    <property type="term" value="P:protein secretion"/>
    <property type="evidence" value="ECO:0007669"/>
    <property type="project" value="TreeGrafter"/>
</dbReference>
<feature type="compositionally biased region" description="Basic and acidic residues" evidence="9">
    <location>
        <begin position="721"/>
        <end position="731"/>
    </location>
</feature>
<dbReference type="GO" id="GO:0070971">
    <property type="term" value="C:endoplasmic reticulum exit site"/>
    <property type="evidence" value="ECO:0007669"/>
    <property type="project" value="TreeGrafter"/>
</dbReference>
<evidence type="ECO:0000313" key="12">
    <source>
        <dbReference type="RefSeq" id="XP_028251235.1"/>
    </source>
</evidence>
<feature type="compositionally biased region" description="Basic and acidic residues" evidence="9">
    <location>
        <begin position="1013"/>
        <end position="1043"/>
    </location>
</feature>
<evidence type="ECO:0000256" key="7">
    <source>
        <dbReference type="PROSITE-ProRule" id="PRU00192"/>
    </source>
</evidence>
<evidence type="ECO:0000256" key="6">
    <source>
        <dbReference type="ARBA" id="ARBA00023180"/>
    </source>
</evidence>
<feature type="compositionally biased region" description="Pro residues" evidence="9">
    <location>
        <begin position="2104"/>
        <end position="2135"/>
    </location>
</feature>
<dbReference type="PANTHER" id="PTHR23158:SF38">
    <property type="entry name" value="MELANOMA INHIBITORY ACTIVITY PROTEIN 2"/>
    <property type="match status" value="1"/>
</dbReference>
<feature type="compositionally biased region" description="Basic and acidic residues" evidence="9">
    <location>
        <begin position="628"/>
        <end position="641"/>
    </location>
</feature>
<feature type="coiled-coil region" evidence="8">
    <location>
        <begin position="1611"/>
        <end position="1722"/>
    </location>
</feature>
<feature type="compositionally biased region" description="Basic and acidic residues" evidence="9">
    <location>
        <begin position="185"/>
        <end position="201"/>
    </location>
</feature>
<feature type="region of interest" description="Disordered" evidence="9">
    <location>
        <begin position="743"/>
        <end position="765"/>
    </location>
</feature>
<feature type="compositionally biased region" description="Basic and acidic residues" evidence="9">
    <location>
        <begin position="989"/>
        <end position="1006"/>
    </location>
</feature>
<feature type="compositionally biased region" description="Polar residues" evidence="9">
    <location>
        <begin position="413"/>
        <end position="430"/>
    </location>
</feature>
<feature type="compositionally biased region" description="Basic and acidic residues" evidence="9">
    <location>
        <begin position="262"/>
        <end position="277"/>
    </location>
</feature>
<keyword evidence="3" id="KW-0732">Signal</keyword>
<dbReference type="Gene3D" id="2.30.30.40">
    <property type="entry name" value="SH3 Domains"/>
    <property type="match status" value="1"/>
</dbReference>
<feature type="compositionally biased region" description="Polar residues" evidence="9">
    <location>
        <begin position="2286"/>
        <end position="2296"/>
    </location>
</feature>
<evidence type="ECO:0000256" key="4">
    <source>
        <dbReference type="ARBA" id="ARBA00022824"/>
    </source>
</evidence>
<keyword evidence="11" id="KW-1185">Reference proteome</keyword>
<feature type="region of interest" description="Disordered" evidence="9">
    <location>
        <begin position="686"/>
        <end position="731"/>
    </location>
</feature>
<feature type="region of interest" description="Disordered" evidence="9">
    <location>
        <begin position="1425"/>
        <end position="1456"/>
    </location>
</feature>
<gene>
    <name evidence="12" type="primary">mia2</name>
</gene>
<feature type="domain" description="SH3" evidence="10">
    <location>
        <begin position="41"/>
        <end position="103"/>
    </location>
</feature>
<feature type="compositionally biased region" description="Basic and acidic residues" evidence="9">
    <location>
        <begin position="791"/>
        <end position="907"/>
    </location>
</feature>
<keyword evidence="5 8" id="KW-0175">Coiled coil</keyword>
<dbReference type="RefSeq" id="XP_028251235.1">
    <property type="nucleotide sequence ID" value="XM_028395434.1"/>
</dbReference>
<feature type="compositionally biased region" description="Low complexity" evidence="9">
    <location>
        <begin position="642"/>
        <end position="651"/>
    </location>
</feature>
<dbReference type="OrthoDB" id="3548878at2759"/>
<reference evidence="12" key="2">
    <citation type="submission" date="2025-08" db="UniProtKB">
        <authorList>
            <consortium name="RefSeq"/>
        </authorList>
    </citation>
    <scope>IDENTIFICATION</scope>
</reference>
<dbReference type="InterPro" id="IPR001452">
    <property type="entry name" value="SH3_domain"/>
</dbReference>